<dbReference type="PANTHER" id="PTHR22906:SF21">
    <property type="entry name" value="SEMA DOMAIN-CONTAINING PROTEIN"/>
    <property type="match status" value="1"/>
</dbReference>
<evidence type="ECO:0000313" key="7">
    <source>
        <dbReference type="EMBL" id="KAJ7373051.1"/>
    </source>
</evidence>
<evidence type="ECO:0000256" key="5">
    <source>
        <dbReference type="ARBA" id="ARBA00023136"/>
    </source>
</evidence>
<keyword evidence="4" id="KW-1133">Transmembrane helix</keyword>
<keyword evidence="3" id="KW-0677">Repeat</keyword>
<dbReference type="Pfam" id="PF00090">
    <property type="entry name" value="TSP_1"/>
    <property type="match status" value="1"/>
</dbReference>
<reference evidence="7" key="1">
    <citation type="submission" date="2023-01" db="EMBL/GenBank/DDBJ databases">
        <title>Genome assembly of the deep-sea coral Lophelia pertusa.</title>
        <authorList>
            <person name="Herrera S."/>
            <person name="Cordes E."/>
        </authorList>
    </citation>
    <scope>NUCLEOTIDE SEQUENCE</scope>
    <source>
        <strain evidence="7">USNM1676648</strain>
        <tissue evidence="7">Polyp</tissue>
    </source>
</reference>
<accession>A0A9W9Z0S5</accession>
<dbReference type="EMBL" id="MU826832">
    <property type="protein sequence ID" value="KAJ7373051.1"/>
    <property type="molecule type" value="Genomic_DNA"/>
</dbReference>
<keyword evidence="5" id="KW-0472">Membrane</keyword>
<dbReference type="GO" id="GO:0016020">
    <property type="term" value="C:membrane"/>
    <property type="evidence" value="ECO:0007669"/>
    <property type="project" value="UniProtKB-SubCell"/>
</dbReference>
<keyword evidence="2" id="KW-0812">Transmembrane</keyword>
<dbReference type="AlphaFoldDB" id="A0A9W9Z0S5"/>
<protein>
    <submittedName>
        <fullName evidence="7">Uncharacterized protein</fullName>
    </submittedName>
</protein>
<dbReference type="InterPro" id="IPR052065">
    <property type="entry name" value="Compl_asym_regulator"/>
</dbReference>
<name>A0A9W9Z0S5_9CNID</name>
<sequence length="319" mass="35715">MFTGILILQAGRNNGLLLANTSNSTKLNPFEPVGCFRDKGNPRALPKLLKPFQKVNWNDMNNSFASIIQSCAAKVHEEGFQYFGVQNYKECWSGENGSMTYNRYGRSDKCLMDHRVGGDLCNFVYRFVEVNGSWSQWPPWQPCSVTCGGGFRTRVRTCTNPPPKWNGKDCYGTHIANEICNVQSCAGGVSFSIEPVGCFKDKEKPRALPIFVKGFSKLINWNDMNNSLAAVIQACAAKVHEAGFQYFGVQDYKECWSGANGSMTYNRYGRSDKCRSKYGVAMGTKWSNFVYRLVEGQLLSDTTKEVKVAEHSFTTKSSL</sequence>
<evidence type="ECO:0000256" key="1">
    <source>
        <dbReference type="ARBA" id="ARBA00004167"/>
    </source>
</evidence>
<evidence type="ECO:0000256" key="6">
    <source>
        <dbReference type="ARBA" id="ARBA00023157"/>
    </source>
</evidence>
<evidence type="ECO:0000256" key="4">
    <source>
        <dbReference type="ARBA" id="ARBA00022989"/>
    </source>
</evidence>
<dbReference type="InterPro" id="IPR000884">
    <property type="entry name" value="TSP1_rpt"/>
</dbReference>
<dbReference type="SMART" id="SM00209">
    <property type="entry name" value="TSP1"/>
    <property type="match status" value="1"/>
</dbReference>
<organism evidence="7 8">
    <name type="scientific">Desmophyllum pertusum</name>
    <dbReference type="NCBI Taxonomy" id="174260"/>
    <lineage>
        <taxon>Eukaryota</taxon>
        <taxon>Metazoa</taxon>
        <taxon>Cnidaria</taxon>
        <taxon>Anthozoa</taxon>
        <taxon>Hexacorallia</taxon>
        <taxon>Scleractinia</taxon>
        <taxon>Caryophylliina</taxon>
        <taxon>Caryophylliidae</taxon>
        <taxon>Desmophyllum</taxon>
    </lineage>
</organism>
<gene>
    <name evidence="7" type="ORF">OS493_014197</name>
</gene>
<dbReference type="OrthoDB" id="5968206at2759"/>
<dbReference type="Proteomes" id="UP001163046">
    <property type="component" value="Unassembled WGS sequence"/>
</dbReference>
<keyword evidence="8" id="KW-1185">Reference proteome</keyword>
<dbReference type="PROSITE" id="PS50092">
    <property type="entry name" value="TSP1"/>
    <property type="match status" value="1"/>
</dbReference>
<evidence type="ECO:0000256" key="3">
    <source>
        <dbReference type="ARBA" id="ARBA00022737"/>
    </source>
</evidence>
<dbReference type="PRINTS" id="PR01705">
    <property type="entry name" value="TSP1REPEAT"/>
</dbReference>
<proteinExistence type="predicted"/>
<dbReference type="SUPFAM" id="SSF82895">
    <property type="entry name" value="TSP-1 type 1 repeat"/>
    <property type="match status" value="1"/>
</dbReference>
<evidence type="ECO:0000313" key="8">
    <source>
        <dbReference type="Proteomes" id="UP001163046"/>
    </source>
</evidence>
<evidence type="ECO:0000256" key="2">
    <source>
        <dbReference type="ARBA" id="ARBA00022692"/>
    </source>
</evidence>
<dbReference type="Gene3D" id="2.20.100.10">
    <property type="entry name" value="Thrombospondin type-1 (TSP1) repeat"/>
    <property type="match status" value="1"/>
</dbReference>
<comment type="caution">
    <text evidence="7">The sequence shown here is derived from an EMBL/GenBank/DDBJ whole genome shotgun (WGS) entry which is preliminary data.</text>
</comment>
<dbReference type="InterPro" id="IPR036383">
    <property type="entry name" value="TSP1_rpt_sf"/>
</dbReference>
<comment type="subcellular location">
    <subcellularLocation>
        <location evidence="1">Membrane</location>
        <topology evidence="1">Single-pass membrane protein</topology>
    </subcellularLocation>
</comment>
<dbReference type="PANTHER" id="PTHR22906">
    <property type="entry name" value="PROPERDIN"/>
    <property type="match status" value="1"/>
</dbReference>
<keyword evidence="6" id="KW-1015">Disulfide bond</keyword>
<dbReference type="FunFam" id="2.20.100.10:FF:000007">
    <property type="entry name" value="Thrombospondin 1"/>
    <property type="match status" value="1"/>
</dbReference>